<dbReference type="Pfam" id="PF01565">
    <property type="entry name" value="FAD_binding_4"/>
    <property type="match status" value="1"/>
</dbReference>
<sequence>MAEQTPTQIRQSFLDRFGPQVITVGEDIPAKYHHDWAGLPPVTPLVLARPSTTEEVSQIMAYCHEKGVAVVPQGGLTGISGAAQPDAGSVVLSLERFNRIEEIDTAAGTLTAGAGVILETAQKACEDKGLMLGIDIGARGSCQLGGVLATNAGGNTVIRYGMARDHVLGLEVVLADGTVLDGMNTMLKNNAGLDLKQLFIGTEGLLGVITRCVLRLHPLPPARATAFVGCADTASVIALLTKTKSTLGPMLSSFEVMWPSFFHYMSKATGLGSPLEGEHGAYIIIEATGFDAESTRTAMEHLFEQAFAEDLVEDGVLANSVKEERALWAVRESPAEYETVLGPVIPFDVGIPISRMGEAVDTLQAGIKALYPSARALSYGHIGDSNLHLVVNVPEFGKDQPDGPIKAFVYDTVRKLGGTVSAEHGIGAIKRDYLSYSRTEPEIALMRAIKDLMDPKGILNPGKGFDRERDT</sequence>
<keyword evidence="4" id="KW-0274">FAD</keyword>
<dbReference type="InterPro" id="IPR006094">
    <property type="entry name" value="Oxid_FAD_bind_N"/>
</dbReference>
<reference evidence="7 8" key="1">
    <citation type="submission" date="2018-04" db="EMBL/GenBank/DDBJ databases">
        <title>Genomic Encyclopedia of Archaeal and Bacterial Type Strains, Phase II (KMG-II): from individual species to whole genera.</title>
        <authorList>
            <person name="Goeker M."/>
        </authorList>
    </citation>
    <scope>NUCLEOTIDE SEQUENCE [LARGE SCALE GENOMIC DNA]</scope>
    <source>
        <strain evidence="7 8">DSM 100434</strain>
    </source>
</reference>
<dbReference type="InterPro" id="IPR051264">
    <property type="entry name" value="FAD-oxidored/transferase_4"/>
</dbReference>
<evidence type="ECO:0000256" key="4">
    <source>
        <dbReference type="ARBA" id="ARBA00022827"/>
    </source>
</evidence>
<dbReference type="InterPro" id="IPR004113">
    <property type="entry name" value="FAD-bd_oxidored_4_C"/>
</dbReference>
<protein>
    <submittedName>
        <fullName evidence="7">FAD/FMN-containing dehydrogenase</fullName>
    </submittedName>
</protein>
<dbReference type="InterPro" id="IPR036318">
    <property type="entry name" value="FAD-bd_PCMH-like_sf"/>
</dbReference>
<dbReference type="InterPro" id="IPR016164">
    <property type="entry name" value="FAD-linked_Oxase-like_C"/>
</dbReference>
<feature type="domain" description="FAD-binding PCMH-type" evidence="6">
    <location>
        <begin position="39"/>
        <end position="219"/>
    </location>
</feature>
<keyword evidence="8" id="KW-1185">Reference proteome</keyword>
<proteinExistence type="inferred from homology"/>
<evidence type="ECO:0000256" key="2">
    <source>
        <dbReference type="ARBA" id="ARBA00008000"/>
    </source>
</evidence>
<dbReference type="SUPFAM" id="SSF55103">
    <property type="entry name" value="FAD-linked oxidases, C-terminal domain"/>
    <property type="match status" value="1"/>
</dbReference>
<dbReference type="SUPFAM" id="SSF56176">
    <property type="entry name" value="FAD-binding/transporter-associated domain-like"/>
    <property type="match status" value="1"/>
</dbReference>
<dbReference type="Gene3D" id="3.30.43.10">
    <property type="entry name" value="Uridine Diphospho-n-acetylenolpyruvylglucosamine Reductase, domain 2"/>
    <property type="match status" value="1"/>
</dbReference>
<dbReference type="Proteomes" id="UP000244077">
    <property type="component" value="Unassembled WGS sequence"/>
</dbReference>
<dbReference type="PROSITE" id="PS51387">
    <property type="entry name" value="FAD_PCMH"/>
    <property type="match status" value="1"/>
</dbReference>
<dbReference type="InterPro" id="IPR016169">
    <property type="entry name" value="FAD-bd_PCMH_sub2"/>
</dbReference>
<dbReference type="PANTHER" id="PTHR43716">
    <property type="entry name" value="D-2-HYDROXYGLUTARATE DEHYDROGENASE, MITOCHONDRIAL"/>
    <property type="match status" value="1"/>
</dbReference>
<keyword evidence="5" id="KW-0560">Oxidoreductase</keyword>
<gene>
    <name evidence="7" type="ORF">C8N42_102244</name>
</gene>
<accession>A0A2T5HUU0</accession>
<name>A0A2T5HUU0_9RHOB</name>
<dbReference type="EMBL" id="QAOH01000002">
    <property type="protein sequence ID" value="PTQ75324.1"/>
    <property type="molecule type" value="Genomic_DNA"/>
</dbReference>
<comment type="cofactor">
    <cofactor evidence="1">
        <name>FAD</name>
        <dbReference type="ChEBI" id="CHEBI:57692"/>
    </cofactor>
</comment>
<dbReference type="InterPro" id="IPR016171">
    <property type="entry name" value="Vanillyl_alc_oxidase_C-sub2"/>
</dbReference>
<dbReference type="Pfam" id="PF02913">
    <property type="entry name" value="FAD-oxidase_C"/>
    <property type="match status" value="1"/>
</dbReference>
<dbReference type="GO" id="GO:0016491">
    <property type="term" value="F:oxidoreductase activity"/>
    <property type="evidence" value="ECO:0007669"/>
    <property type="project" value="UniProtKB-KW"/>
</dbReference>
<dbReference type="OrthoDB" id="9811557at2"/>
<comment type="similarity">
    <text evidence="2">Belongs to the FAD-binding oxidoreductase/transferase type 4 family.</text>
</comment>
<dbReference type="Gene3D" id="3.30.465.10">
    <property type="match status" value="1"/>
</dbReference>
<evidence type="ECO:0000313" key="8">
    <source>
        <dbReference type="Proteomes" id="UP000244077"/>
    </source>
</evidence>
<dbReference type="FunFam" id="1.10.45.10:FF:000001">
    <property type="entry name" value="D-lactate dehydrogenase mitochondrial"/>
    <property type="match status" value="1"/>
</dbReference>
<evidence type="ECO:0000256" key="5">
    <source>
        <dbReference type="ARBA" id="ARBA00023002"/>
    </source>
</evidence>
<dbReference type="Gene3D" id="3.30.70.2740">
    <property type="match status" value="1"/>
</dbReference>
<dbReference type="RefSeq" id="WP_107815297.1">
    <property type="nucleotide sequence ID" value="NZ_QAOH01000002.1"/>
</dbReference>
<dbReference type="InterPro" id="IPR016166">
    <property type="entry name" value="FAD-bd_PCMH"/>
</dbReference>
<evidence type="ECO:0000313" key="7">
    <source>
        <dbReference type="EMBL" id="PTQ75324.1"/>
    </source>
</evidence>
<comment type="caution">
    <text evidence="7">The sequence shown here is derived from an EMBL/GenBank/DDBJ whole genome shotgun (WGS) entry which is preliminary data.</text>
</comment>
<organism evidence="7 8">
    <name type="scientific">Celeribacter persicus</name>
    <dbReference type="NCBI Taxonomy" id="1651082"/>
    <lineage>
        <taxon>Bacteria</taxon>
        <taxon>Pseudomonadati</taxon>
        <taxon>Pseudomonadota</taxon>
        <taxon>Alphaproteobacteria</taxon>
        <taxon>Rhodobacterales</taxon>
        <taxon>Roseobacteraceae</taxon>
        <taxon>Celeribacter</taxon>
    </lineage>
</organism>
<dbReference type="GO" id="GO:0022904">
    <property type="term" value="P:respiratory electron transport chain"/>
    <property type="evidence" value="ECO:0007669"/>
    <property type="project" value="TreeGrafter"/>
</dbReference>
<dbReference type="Gene3D" id="1.10.45.10">
    <property type="entry name" value="Vanillyl-alcohol Oxidase, Chain A, domain 4"/>
    <property type="match status" value="1"/>
</dbReference>
<dbReference type="AlphaFoldDB" id="A0A2T5HUU0"/>
<dbReference type="InterPro" id="IPR016167">
    <property type="entry name" value="FAD-bd_PCMH_sub1"/>
</dbReference>
<evidence type="ECO:0000256" key="3">
    <source>
        <dbReference type="ARBA" id="ARBA00022630"/>
    </source>
</evidence>
<dbReference type="GO" id="GO:0071949">
    <property type="term" value="F:FAD binding"/>
    <property type="evidence" value="ECO:0007669"/>
    <property type="project" value="InterPro"/>
</dbReference>
<dbReference type="PANTHER" id="PTHR43716:SF1">
    <property type="entry name" value="D-2-HYDROXYGLUTARATE DEHYDROGENASE, MITOCHONDRIAL"/>
    <property type="match status" value="1"/>
</dbReference>
<dbReference type="Gene3D" id="3.30.70.2190">
    <property type="match status" value="1"/>
</dbReference>
<evidence type="ECO:0000256" key="1">
    <source>
        <dbReference type="ARBA" id="ARBA00001974"/>
    </source>
</evidence>
<evidence type="ECO:0000259" key="6">
    <source>
        <dbReference type="PROSITE" id="PS51387"/>
    </source>
</evidence>
<keyword evidence="3" id="KW-0285">Flavoprotein</keyword>